<dbReference type="OrthoDB" id="572053at2"/>
<accession>A0A1Z3HLW4</accession>
<sequence>MKIEFVPLLQLQRDLYSIPRGQERFQTYLETMLNAGASDVELLPMVVINPMGKAHIPAMLDTLLAMNADAVASLAISKVLNQFGDVNRAFKLGLVVADDQMGGWTNRYTSEFSIRFELQNYLKRGWLAVVLWTSEVPSAEKVREETLITIHRVAYIQRYGFALTLQEMLNQEGYAMAMADCRQPSLDEDDIAYTCKVISPYLSTQDYPTIMACLFGDQAAHLLGYRPHGLSERAGLALALHQAQHNTAQEKYF</sequence>
<evidence type="ECO:0000313" key="2">
    <source>
        <dbReference type="Proteomes" id="UP000191901"/>
    </source>
</evidence>
<organism evidence="1 2">
    <name type="scientific">Halomicronema hongdechloris C2206</name>
    <dbReference type="NCBI Taxonomy" id="1641165"/>
    <lineage>
        <taxon>Bacteria</taxon>
        <taxon>Bacillati</taxon>
        <taxon>Cyanobacteriota</taxon>
        <taxon>Cyanophyceae</taxon>
        <taxon>Nodosilineales</taxon>
        <taxon>Nodosilineaceae</taxon>
        <taxon>Halomicronema</taxon>
    </lineage>
</organism>
<dbReference type="RefSeq" id="WP_080813334.1">
    <property type="nucleotide sequence ID" value="NZ_CP021983.2"/>
</dbReference>
<gene>
    <name evidence="1" type="ORF">XM38_022180</name>
</gene>
<dbReference type="KEGG" id="hhg:XM38_022180"/>
<dbReference type="EMBL" id="CP021983">
    <property type="protein sequence ID" value="ASC71266.1"/>
    <property type="molecule type" value="Genomic_DNA"/>
</dbReference>
<keyword evidence="2" id="KW-1185">Reference proteome</keyword>
<dbReference type="AlphaFoldDB" id="A0A1Z3HLW4"/>
<proteinExistence type="predicted"/>
<name>A0A1Z3HLW4_9CYAN</name>
<protein>
    <submittedName>
        <fullName evidence="1">Uncharacterized protein</fullName>
    </submittedName>
</protein>
<reference evidence="1 2" key="1">
    <citation type="journal article" date="2016" name="Biochim. Biophys. Acta">
        <title>Characterization of red-shifted phycobilisomes isolated from the chlorophyll f-containing cyanobacterium Halomicronema hongdechloris.</title>
        <authorList>
            <person name="Li Y."/>
            <person name="Lin Y."/>
            <person name="Garvey C.J."/>
            <person name="Birch D."/>
            <person name="Corkery R.W."/>
            <person name="Loughlin P.C."/>
            <person name="Scheer H."/>
            <person name="Willows R.D."/>
            <person name="Chen M."/>
        </authorList>
    </citation>
    <scope>NUCLEOTIDE SEQUENCE [LARGE SCALE GENOMIC DNA]</scope>
    <source>
        <strain evidence="1 2">C2206</strain>
    </source>
</reference>
<dbReference type="Proteomes" id="UP000191901">
    <property type="component" value="Chromosome"/>
</dbReference>
<evidence type="ECO:0000313" key="1">
    <source>
        <dbReference type="EMBL" id="ASC71266.1"/>
    </source>
</evidence>